<sequence length="69" mass="8481">MERYRLRKKKEGIHRKNHEFDRIVLSWSLDDILNEELYKHQRQSRTRIEELASAAKTYLQDILQIRSLL</sequence>
<evidence type="ECO:0000313" key="1">
    <source>
        <dbReference type="EMBL" id="KAI3730445.1"/>
    </source>
</evidence>
<reference evidence="1 2" key="2">
    <citation type="journal article" date="2022" name="Mol. Ecol. Resour.">
        <title>The genomes of chicory, endive, great burdock and yacon provide insights into Asteraceae paleo-polyploidization history and plant inulin production.</title>
        <authorList>
            <person name="Fan W."/>
            <person name="Wang S."/>
            <person name="Wang H."/>
            <person name="Wang A."/>
            <person name="Jiang F."/>
            <person name="Liu H."/>
            <person name="Zhao H."/>
            <person name="Xu D."/>
            <person name="Zhang Y."/>
        </authorList>
    </citation>
    <scope>NUCLEOTIDE SEQUENCE [LARGE SCALE GENOMIC DNA]</scope>
    <source>
        <strain evidence="2">cv. Yunnan</strain>
        <tissue evidence="1">Leaves</tissue>
    </source>
</reference>
<gene>
    <name evidence="1" type="ORF">L1987_61615</name>
</gene>
<evidence type="ECO:0000313" key="2">
    <source>
        <dbReference type="Proteomes" id="UP001056120"/>
    </source>
</evidence>
<accession>A0ACB9C8A6</accession>
<comment type="caution">
    <text evidence="1">The sequence shown here is derived from an EMBL/GenBank/DDBJ whole genome shotgun (WGS) entry which is preliminary data.</text>
</comment>
<name>A0ACB9C8A6_9ASTR</name>
<reference evidence="2" key="1">
    <citation type="journal article" date="2022" name="Mol. Ecol. Resour.">
        <title>The genomes of chicory, endive, great burdock and yacon provide insights into Asteraceae palaeo-polyploidization history and plant inulin production.</title>
        <authorList>
            <person name="Fan W."/>
            <person name="Wang S."/>
            <person name="Wang H."/>
            <person name="Wang A."/>
            <person name="Jiang F."/>
            <person name="Liu H."/>
            <person name="Zhao H."/>
            <person name="Xu D."/>
            <person name="Zhang Y."/>
        </authorList>
    </citation>
    <scope>NUCLEOTIDE SEQUENCE [LARGE SCALE GENOMIC DNA]</scope>
    <source>
        <strain evidence="2">cv. Yunnan</strain>
    </source>
</reference>
<dbReference type="EMBL" id="CM042038">
    <property type="protein sequence ID" value="KAI3730445.1"/>
    <property type="molecule type" value="Genomic_DNA"/>
</dbReference>
<proteinExistence type="predicted"/>
<protein>
    <submittedName>
        <fullName evidence="1">Uncharacterized protein</fullName>
    </submittedName>
</protein>
<keyword evidence="2" id="KW-1185">Reference proteome</keyword>
<dbReference type="Proteomes" id="UP001056120">
    <property type="component" value="Linkage Group LG21"/>
</dbReference>
<organism evidence="1 2">
    <name type="scientific">Smallanthus sonchifolius</name>
    <dbReference type="NCBI Taxonomy" id="185202"/>
    <lineage>
        <taxon>Eukaryota</taxon>
        <taxon>Viridiplantae</taxon>
        <taxon>Streptophyta</taxon>
        <taxon>Embryophyta</taxon>
        <taxon>Tracheophyta</taxon>
        <taxon>Spermatophyta</taxon>
        <taxon>Magnoliopsida</taxon>
        <taxon>eudicotyledons</taxon>
        <taxon>Gunneridae</taxon>
        <taxon>Pentapetalae</taxon>
        <taxon>asterids</taxon>
        <taxon>campanulids</taxon>
        <taxon>Asterales</taxon>
        <taxon>Asteraceae</taxon>
        <taxon>Asteroideae</taxon>
        <taxon>Heliantheae alliance</taxon>
        <taxon>Millerieae</taxon>
        <taxon>Smallanthus</taxon>
    </lineage>
</organism>